<keyword evidence="3" id="KW-1185">Reference proteome</keyword>
<dbReference type="AlphaFoldDB" id="A0A9Q3FA41"/>
<name>A0A9Q3FA41_9BASI</name>
<sequence length="182" mass="21176">MLEKPRENSMRCMEDSFAYVKDKWDKSHATPDFKVGDLVLVSTTNFHNIKGCKNLKDSFAGHFFIKALHGENAVKVELSEELSNKHPAFLVSLIKPYKSSDSEKFPLSNQVPQVIPPIESYCIKQIAKVLKERKLRTNKLREYLVRYSDPTCEDEWLAEKDIPEATKIFRRFRHTRNSNITE</sequence>
<feature type="domain" description="Tf2-1-like SH3-like" evidence="1">
    <location>
        <begin position="36"/>
        <end position="98"/>
    </location>
</feature>
<reference evidence="2" key="1">
    <citation type="submission" date="2021-03" db="EMBL/GenBank/DDBJ databases">
        <title>Draft genome sequence of rust myrtle Austropuccinia psidii MF-1, a brazilian biotype.</title>
        <authorList>
            <person name="Quecine M.C."/>
            <person name="Pachon D.M.R."/>
            <person name="Bonatelli M.L."/>
            <person name="Correr F.H."/>
            <person name="Franceschini L.M."/>
            <person name="Leite T.F."/>
            <person name="Margarido G.R.A."/>
            <person name="Almeida C.A."/>
            <person name="Ferrarezi J.A."/>
            <person name="Labate C.A."/>
        </authorList>
    </citation>
    <scope>NUCLEOTIDE SEQUENCE</scope>
    <source>
        <strain evidence="2">MF-1</strain>
    </source>
</reference>
<organism evidence="2 3">
    <name type="scientific">Austropuccinia psidii MF-1</name>
    <dbReference type="NCBI Taxonomy" id="1389203"/>
    <lineage>
        <taxon>Eukaryota</taxon>
        <taxon>Fungi</taxon>
        <taxon>Dikarya</taxon>
        <taxon>Basidiomycota</taxon>
        <taxon>Pucciniomycotina</taxon>
        <taxon>Pucciniomycetes</taxon>
        <taxon>Pucciniales</taxon>
        <taxon>Sphaerophragmiaceae</taxon>
        <taxon>Austropuccinia</taxon>
    </lineage>
</organism>
<dbReference type="OrthoDB" id="2515364at2759"/>
<protein>
    <recommendedName>
        <fullName evidence="1">Tf2-1-like SH3-like domain-containing protein</fullName>
    </recommendedName>
</protein>
<gene>
    <name evidence="2" type="ORF">O181_073210</name>
</gene>
<dbReference type="EMBL" id="AVOT02038593">
    <property type="protein sequence ID" value="MBW0533495.1"/>
    <property type="molecule type" value="Genomic_DNA"/>
</dbReference>
<evidence type="ECO:0000313" key="2">
    <source>
        <dbReference type="EMBL" id="MBW0533495.1"/>
    </source>
</evidence>
<evidence type="ECO:0000259" key="1">
    <source>
        <dbReference type="Pfam" id="PF24626"/>
    </source>
</evidence>
<dbReference type="Pfam" id="PF24626">
    <property type="entry name" value="SH3_Tf2-1"/>
    <property type="match status" value="1"/>
</dbReference>
<accession>A0A9Q3FA41</accession>
<comment type="caution">
    <text evidence="2">The sequence shown here is derived from an EMBL/GenBank/DDBJ whole genome shotgun (WGS) entry which is preliminary data.</text>
</comment>
<dbReference type="InterPro" id="IPR056924">
    <property type="entry name" value="SH3_Tf2-1"/>
</dbReference>
<dbReference type="Proteomes" id="UP000765509">
    <property type="component" value="Unassembled WGS sequence"/>
</dbReference>
<evidence type="ECO:0000313" key="3">
    <source>
        <dbReference type="Proteomes" id="UP000765509"/>
    </source>
</evidence>
<proteinExistence type="predicted"/>